<accession>A0A1I7MIS8</accession>
<evidence type="ECO:0000313" key="1">
    <source>
        <dbReference type="EMBL" id="SFV21825.1"/>
    </source>
</evidence>
<protein>
    <recommendedName>
        <fullName evidence="3">Excreted virulence factor EspC, type VII ESX diderm</fullName>
    </recommendedName>
</protein>
<evidence type="ECO:0000313" key="2">
    <source>
        <dbReference type="Proteomes" id="UP000198881"/>
    </source>
</evidence>
<dbReference type="Proteomes" id="UP000198881">
    <property type="component" value="Unassembled WGS sequence"/>
</dbReference>
<sequence>MPTINYQAVFTFLDRVDPVVLDMPEDKVAVEDAVADLKLAFGTTACAGRTESAGADNLGPALMDVIVQCENLAAGTREAATHWQAGDREMAVRAESQAVE</sequence>
<gene>
    <name evidence="1" type="ORF">SAMN04487966_10362</name>
</gene>
<dbReference type="RefSeq" id="WP_091695564.1">
    <property type="nucleotide sequence ID" value="NZ_FPCG01000003.1"/>
</dbReference>
<proteinExistence type="predicted"/>
<dbReference type="STRING" id="574650.SAMN04487966_10362"/>
<dbReference type="AlphaFoldDB" id="A0A1I7MIS8"/>
<reference evidence="1 2" key="1">
    <citation type="submission" date="2016-10" db="EMBL/GenBank/DDBJ databases">
        <authorList>
            <person name="de Groot N.N."/>
        </authorList>
    </citation>
    <scope>NUCLEOTIDE SEQUENCE [LARGE SCALE GENOMIC DNA]</scope>
    <source>
        <strain evidence="1 2">CGMCC 1.7054</strain>
    </source>
</reference>
<keyword evidence="2" id="KW-1185">Reference proteome</keyword>
<name>A0A1I7MIS8_9MICC</name>
<organism evidence="1 2">
    <name type="scientific">Micrococcus terreus</name>
    <dbReference type="NCBI Taxonomy" id="574650"/>
    <lineage>
        <taxon>Bacteria</taxon>
        <taxon>Bacillati</taxon>
        <taxon>Actinomycetota</taxon>
        <taxon>Actinomycetes</taxon>
        <taxon>Micrococcales</taxon>
        <taxon>Micrococcaceae</taxon>
        <taxon>Micrococcus</taxon>
    </lineage>
</organism>
<dbReference type="EMBL" id="FPCG01000003">
    <property type="protein sequence ID" value="SFV21825.1"/>
    <property type="molecule type" value="Genomic_DNA"/>
</dbReference>
<evidence type="ECO:0008006" key="3">
    <source>
        <dbReference type="Google" id="ProtNLM"/>
    </source>
</evidence>